<keyword evidence="8 9" id="KW-0119">Carbohydrate metabolism</keyword>
<dbReference type="InterPro" id="IPR004515">
    <property type="entry name" value="Phosphoheptose_Isoase"/>
</dbReference>
<dbReference type="InterPro" id="IPR046348">
    <property type="entry name" value="SIS_dom_sf"/>
</dbReference>
<accession>A0A1Z5HXK6</accession>
<dbReference type="AlphaFoldDB" id="A0A1Z5HXK6"/>
<dbReference type="EC" id="5.3.1.28" evidence="9"/>
<evidence type="ECO:0000256" key="8">
    <source>
        <dbReference type="ARBA" id="ARBA00023277"/>
    </source>
</evidence>
<feature type="binding site" evidence="9">
    <location>
        <position position="126"/>
    </location>
    <ligand>
        <name>substrate</name>
    </ligand>
</feature>
<feature type="binding site" evidence="9">
    <location>
        <position position="173"/>
    </location>
    <ligand>
        <name>substrate</name>
    </ligand>
</feature>
<feature type="coiled-coil region" evidence="10">
    <location>
        <begin position="10"/>
        <end position="44"/>
    </location>
</feature>
<evidence type="ECO:0000256" key="10">
    <source>
        <dbReference type="SAM" id="Coils"/>
    </source>
</evidence>
<dbReference type="GO" id="GO:0005737">
    <property type="term" value="C:cytoplasm"/>
    <property type="evidence" value="ECO:0007669"/>
    <property type="project" value="UniProtKB-SubCell"/>
</dbReference>
<dbReference type="RefSeq" id="WP_088555086.1">
    <property type="nucleotide sequence ID" value="NZ_BDGJ01000197.1"/>
</dbReference>
<gene>
    <name evidence="9" type="primary">gmhA</name>
    <name evidence="12" type="ORF">KKC1_31890</name>
</gene>
<dbReference type="EMBL" id="BDGJ01000197">
    <property type="protein sequence ID" value="GAW94071.1"/>
    <property type="molecule type" value="Genomic_DNA"/>
</dbReference>
<comment type="miscellaneous">
    <text evidence="9">The reaction produces a racemic mixture of D-glycero-alpha-D-manno-heptose 7-phosphate and D-glycero-beta-D-manno-heptose 7-phosphate.</text>
</comment>
<evidence type="ECO:0000313" key="12">
    <source>
        <dbReference type="EMBL" id="GAW94071.1"/>
    </source>
</evidence>
<dbReference type="HAMAP" id="MF_00067">
    <property type="entry name" value="GmhA"/>
    <property type="match status" value="1"/>
</dbReference>
<protein>
    <recommendedName>
        <fullName evidence="9">Phosphoheptose isomerase</fullName>
        <ecNumber evidence="9">5.3.1.28</ecNumber>
    </recommendedName>
    <alternativeName>
        <fullName evidence="9">Sedoheptulose 7-phosphate isomerase</fullName>
    </alternativeName>
</protein>
<dbReference type="InterPro" id="IPR001347">
    <property type="entry name" value="SIS_dom"/>
</dbReference>
<comment type="pathway">
    <text evidence="9">Carbohydrate biosynthesis; D-glycero-D-manno-heptose 7-phosphate biosynthesis; D-glycero-alpha-D-manno-heptose 7-phosphate and D-glycero-beta-D-manno-heptose 7-phosphate from sedoheptulose 7-phosphate: step 1/1.</text>
</comment>
<name>A0A1Z5HXK6_9FIRM</name>
<feature type="binding site" evidence="9">
    <location>
        <position position="66"/>
    </location>
    <ligand>
        <name>substrate</name>
    </ligand>
</feature>
<comment type="subcellular location">
    <subcellularLocation>
        <location evidence="2 9">Cytoplasm</location>
    </subcellularLocation>
</comment>
<evidence type="ECO:0000256" key="2">
    <source>
        <dbReference type="ARBA" id="ARBA00004496"/>
    </source>
</evidence>
<evidence type="ECO:0000256" key="6">
    <source>
        <dbReference type="ARBA" id="ARBA00022833"/>
    </source>
</evidence>
<evidence type="ECO:0000259" key="11">
    <source>
        <dbReference type="PROSITE" id="PS51464"/>
    </source>
</evidence>
<evidence type="ECO:0000256" key="1">
    <source>
        <dbReference type="ARBA" id="ARBA00000348"/>
    </source>
</evidence>
<comment type="similarity">
    <text evidence="3 9">Belongs to the SIS family. GmhA subfamily.</text>
</comment>
<dbReference type="InterPro" id="IPR035461">
    <property type="entry name" value="GmhA/DiaA"/>
</dbReference>
<dbReference type="OrthoDB" id="9781311at2"/>
<evidence type="ECO:0000256" key="3">
    <source>
        <dbReference type="ARBA" id="ARBA00009894"/>
    </source>
</evidence>
<dbReference type="PROSITE" id="PS51464">
    <property type="entry name" value="SIS"/>
    <property type="match status" value="1"/>
</dbReference>
<keyword evidence="10" id="KW-0175">Coiled coil</keyword>
<evidence type="ECO:0000256" key="4">
    <source>
        <dbReference type="ARBA" id="ARBA00022490"/>
    </source>
</evidence>
<feature type="domain" description="SIS" evidence="11">
    <location>
        <begin position="38"/>
        <end position="192"/>
    </location>
</feature>
<evidence type="ECO:0000256" key="7">
    <source>
        <dbReference type="ARBA" id="ARBA00023235"/>
    </source>
</evidence>
<keyword evidence="13" id="KW-1185">Reference proteome</keyword>
<feature type="binding site" evidence="9">
    <location>
        <position position="173"/>
    </location>
    <ligand>
        <name>Zn(2+)</name>
        <dbReference type="ChEBI" id="CHEBI:29105"/>
    </ligand>
</feature>
<dbReference type="Proteomes" id="UP000197032">
    <property type="component" value="Unassembled WGS sequence"/>
</dbReference>
<reference evidence="13" key="1">
    <citation type="journal article" date="2017" name="Appl. Environ. Microbiol.">
        <title>Genomic Analysis of Calderihabitans maritimus KKC1, a Thermophilic, Hydrogenogenic, Carboxydotrophic Bacterium Isolated from Marine Sediment.</title>
        <authorList>
            <person name="Omae K."/>
            <person name="Yoneda Y."/>
            <person name="Fukuyama Y."/>
            <person name="Yoshida T."/>
            <person name="Sako Y."/>
        </authorList>
    </citation>
    <scope>NUCLEOTIDE SEQUENCE [LARGE SCALE GENOMIC DNA]</scope>
    <source>
        <strain evidence="13">KKC1</strain>
    </source>
</reference>
<dbReference type="GO" id="GO:0005975">
    <property type="term" value="P:carbohydrate metabolic process"/>
    <property type="evidence" value="ECO:0007669"/>
    <property type="project" value="UniProtKB-UniRule"/>
</dbReference>
<dbReference type="UniPathway" id="UPA00041">
    <property type="reaction ID" value="UER00436"/>
</dbReference>
<feature type="binding site" evidence="9">
    <location>
        <begin position="53"/>
        <end position="55"/>
    </location>
    <ligand>
        <name>substrate</name>
    </ligand>
</feature>
<dbReference type="GO" id="GO:2001061">
    <property type="term" value="P:D-glycero-D-manno-heptose 7-phosphate biosynthetic process"/>
    <property type="evidence" value="ECO:0007669"/>
    <property type="project" value="UniProtKB-UniPathway"/>
</dbReference>
<dbReference type="InterPro" id="IPR050099">
    <property type="entry name" value="SIS_GmhA/DiaA_subfam"/>
</dbReference>
<comment type="cofactor">
    <cofactor evidence="9">
        <name>Zn(2+)</name>
        <dbReference type="ChEBI" id="CHEBI:29105"/>
    </cofactor>
    <text evidence="9">Binds 1 zinc ion per subunit.</text>
</comment>
<dbReference type="PANTHER" id="PTHR30390">
    <property type="entry name" value="SEDOHEPTULOSE 7-PHOSPHATE ISOMERASE / DNAA INITIATOR-ASSOCIATING FACTOR FOR REPLICATION INITIATION"/>
    <property type="match status" value="1"/>
</dbReference>
<dbReference type="GO" id="GO:0097367">
    <property type="term" value="F:carbohydrate derivative binding"/>
    <property type="evidence" value="ECO:0007669"/>
    <property type="project" value="InterPro"/>
</dbReference>
<dbReference type="Gene3D" id="3.40.50.10490">
    <property type="entry name" value="Glucose-6-phosphate isomerase like protein, domain 1"/>
    <property type="match status" value="1"/>
</dbReference>
<keyword evidence="6 9" id="KW-0862">Zinc</keyword>
<feature type="binding site" evidence="9">
    <location>
        <position position="62"/>
    </location>
    <ligand>
        <name>Zn(2+)</name>
        <dbReference type="ChEBI" id="CHEBI:29105"/>
    </ligand>
</feature>
<evidence type="ECO:0000256" key="5">
    <source>
        <dbReference type="ARBA" id="ARBA00022723"/>
    </source>
</evidence>
<comment type="catalytic activity">
    <reaction evidence="1 9">
        <text>2 D-sedoheptulose 7-phosphate = D-glycero-alpha-D-manno-heptose 7-phosphate + D-glycero-beta-D-manno-heptose 7-phosphate</text>
        <dbReference type="Rhea" id="RHEA:27489"/>
        <dbReference type="ChEBI" id="CHEBI:57483"/>
        <dbReference type="ChEBI" id="CHEBI:60203"/>
        <dbReference type="ChEBI" id="CHEBI:60204"/>
        <dbReference type="EC" id="5.3.1.28"/>
    </reaction>
</comment>
<comment type="caution">
    <text evidence="12">The sequence shown here is derived from an EMBL/GenBank/DDBJ whole genome shotgun (WGS) entry which is preliminary data.</text>
</comment>
<sequence>MRKGNEKPVIDKALEEHREVLSSLANLREKIKFAAEMIAQNLRRGGTVFFCGNGGSAADAQHLAGELVGKFLRDRPALAAVALNTNTSVITAVGNDYAFERVFARQIEALGKPGDCLVAISTSGTSPNVVEAVRAARGRGMLVIGMTGAGGGRLAEWCDICLEVPSHSTPRVQEMHLLVGHIICQMVEEALC</sequence>
<feature type="binding site" evidence="9">
    <location>
        <position position="181"/>
    </location>
    <ligand>
        <name>Zn(2+)</name>
        <dbReference type="ChEBI" id="CHEBI:29105"/>
    </ligand>
</feature>
<feature type="binding site" evidence="9">
    <location>
        <begin position="121"/>
        <end position="123"/>
    </location>
    <ligand>
        <name>substrate</name>
    </ligand>
</feature>
<keyword evidence="7 9" id="KW-0413">Isomerase</keyword>
<dbReference type="GO" id="GO:0008270">
    <property type="term" value="F:zinc ion binding"/>
    <property type="evidence" value="ECO:0007669"/>
    <property type="project" value="UniProtKB-UniRule"/>
</dbReference>
<evidence type="ECO:0000256" key="9">
    <source>
        <dbReference type="HAMAP-Rule" id="MF_00067"/>
    </source>
</evidence>
<feature type="binding site" evidence="9">
    <location>
        <begin position="95"/>
        <end position="96"/>
    </location>
    <ligand>
        <name>substrate</name>
    </ligand>
</feature>
<keyword evidence="5 9" id="KW-0479">Metal-binding</keyword>
<feature type="binding site" evidence="9">
    <location>
        <position position="66"/>
    </location>
    <ligand>
        <name>Zn(2+)</name>
        <dbReference type="ChEBI" id="CHEBI:29105"/>
    </ligand>
</feature>
<dbReference type="SUPFAM" id="SSF53697">
    <property type="entry name" value="SIS domain"/>
    <property type="match status" value="1"/>
</dbReference>
<dbReference type="GO" id="GO:0008968">
    <property type="term" value="F:D-sedoheptulose 7-phosphate isomerase activity"/>
    <property type="evidence" value="ECO:0007669"/>
    <property type="project" value="UniProtKB-UniRule"/>
</dbReference>
<organism evidence="12 13">
    <name type="scientific">Calderihabitans maritimus</name>
    <dbReference type="NCBI Taxonomy" id="1246530"/>
    <lineage>
        <taxon>Bacteria</taxon>
        <taxon>Bacillati</taxon>
        <taxon>Bacillota</taxon>
        <taxon>Clostridia</taxon>
        <taxon>Neomoorellales</taxon>
        <taxon>Calderihabitantaceae</taxon>
        <taxon>Calderihabitans</taxon>
    </lineage>
</organism>
<comment type="function">
    <text evidence="9">Catalyzes the isomerization of sedoheptulose 7-phosphate in D-glycero-D-manno-heptose 7-phosphate.</text>
</comment>
<dbReference type="CDD" id="cd05006">
    <property type="entry name" value="SIS_GmhA"/>
    <property type="match status" value="1"/>
</dbReference>
<keyword evidence="4 9" id="KW-0963">Cytoplasm</keyword>
<proteinExistence type="inferred from homology"/>
<dbReference type="Pfam" id="PF13580">
    <property type="entry name" value="SIS_2"/>
    <property type="match status" value="1"/>
</dbReference>
<evidence type="ECO:0000313" key="13">
    <source>
        <dbReference type="Proteomes" id="UP000197032"/>
    </source>
</evidence>